<comment type="subunit">
    <text evidence="11">Homodimer.</text>
</comment>
<dbReference type="AlphaFoldDB" id="I0A2B8"/>
<keyword evidence="4 11" id="KW-0227">DNA damage</keyword>
<evidence type="ECO:0000256" key="10">
    <source>
        <dbReference type="ARBA" id="ARBA00029354"/>
    </source>
</evidence>
<evidence type="ECO:0000256" key="4">
    <source>
        <dbReference type="ARBA" id="ARBA00022763"/>
    </source>
</evidence>
<keyword evidence="6 11" id="KW-0460">Magnesium</keyword>
<dbReference type="HOGENOM" id="CLU_139546_1_0_2"/>
<feature type="active site" evidence="11">
    <location>
        <position position="39"/>
    </location>
</feature>
<feature type="site" description="Transition state stabilizer" evidence="11">
    <location>
        <position position="65"/>
    </location>
</feature>
<dbReference type="GO" id="GO:0003677">
    <property type="term" value="F:DNA binding"/>
    <property type="evidence" value="ECO:0007669"/>
    <property type="project" value="UniProtKB-KW"/>
</dbReference>
<keyword evidence="2 11" id="KW-0479">Metal-binding</keyword>
<dbReference type="PIRSF" id="PIRSF004985">
    <property type="entry name" value="Hlld_jn_rslvs_ar"/>
    <property type="match status" value="1"/>
</dbReference>
<feature type="binding site" evidence="11">
    <location>
        <position position="50"/>
    </location>
    <ligand>
        <name>Mg(2+)</name>
        <dbReference type="ChEBI" id="CHEBI:18420"/>
    </ligand>
</feature>
<dbReference type="InParanoid" id="I0A2B8"/>
<keyword evidence="8 11" id="KW-0233">DNA recombination</keyword>
<evidence type="ECO:0000313" key="13">
    <source>
        <dbReference type="Proteomes" id="UP000007391"/>
    </source>
</evidence>
<accession>I0A2B8</accession>
<evidence type="ECO:0000256" key="11">
    <source>
        <dbReference type="HAMAP-Rule" id="MF_01490"/>
    </source>
</evidence>
<dbReference type="InterPro" id="IPR002732">
    <property type="entry name" value="Hjc"/>
</dbReference>
<dbReference type="PANTHER" id="PTHR39651">
    <property type="entry name" value="HOLLIDAY JUNCTION RESOLVASE HJC"/>
    <property type="match status" value="1"/>
</dbReference>
<dbReference type="Proteomes" id="UP000007391">
    <property type="component" value="Chromosome"/>
</dbReference>
<evidence type="ECO:0000256" key="9">
    <source>
        <dbReference type="ARBA" id="ARBA00023204"/>
    </source>
</evidence>
<feature type="binding site" evidence="11">
    <location>
        <position position="63"/>
    </location>
    <ligand>
        <name>Mg(2+)</name>
        <dbReference type="ChEBI" id="CHEBI:18420"/>
    </ligand>
</feature>
<dbReference type="Pfam" id="PF01870">
    <property type="entry name" value="Hjc"/>
    <property type="match status" value="1"/>
</dbReference>
<dbReference type="STRING" id="1163730.FFONT_1137"/>
<dbReference type="Gene3D" id="3.40.1350.10">
    <property type="match status" value="1"/>
</dbReference>
<dbReference type="NCBIfam" id="NF040854">
    <property type="entry name" value="Hol_resolv_Hjc"/>
    <property type="match status" value="1"/>
</dbReference>
<dbReference type="SUPFAM" id="SSF52980">
    <property type="entry name" value="Restriction endonuclease-like"/>
    <property type="match status" value="1"/>
</dbReference>
<reference evidence="12 13" key="2">
    <citation type="journal article" date="2014" name="Extremophiles">
        <title>Analysis of the complete genome of Fervidococcus fontis confirms the distinct phylogenetic position of the order Fervidicoccales and suggests its environmental function.</title>
        <authorList>
            <person name="Lebedinsky A.V."/>
            <person name="Mardanov A.V."/>
            <person name="Kublanov I.V."/>
            <person name="Gumerov V.M."/>
            <person name="Beletsky A.V."/>
            <person name="Perevalova A.A."/>
            <person name="Bidzhieva S.Kh."/>
            <person name="Bonch-Osmolovskaya E.A."/>
            <person name="Skryabin K.G."/>
            <person name="Ravin N.V."/>
        </authorList>
    </citation>
    <scope>NUCLEOTIDE SEQUENCE [LARGE SCALE GENOMIC DNA]</scope>
    <source>
        <strain evidence="13">DSM 19380 / VKM B-2539 / Kam940</strain>
    </source>
</reference>
<dbReference type="InterPro" id="IPR014428">
    <property type="entry name" value="Hjc_arc"/>
</dbReference>
<keyword evidence="9 11" id="KW-0234">DNA repair</keyword>
<evidence type="ECO:0000256" key="7">
    <source>
        <dbReference type="ARBA" id="ARBA00023125"/>
    </source>
</evidence>
<comment type="function">
    <text evidence="11">A structure-specific endonuclease that resolves Holliday junction (HJ) intermediates during genetic recombination. Cleaves 4-way DNA junctions introducing paired nicks in opposing strands, leaving a 5'-terminal phosphate and a 3'-terminal hydroxyl group that are subsequently ligated to produce recombinant products.</text>
</comment>
<dbReference type="GO" id="GO:0006281">
    <property type="term" value="P:DNA repair"/>
    <property type="evidence" value="ECO:0007669"/>
    <property type="project" value="UniProtKB-UniRule"/>
</dbReference>
<dbReference type="HAMAP" id="MF_01490">
    <property type="entry name" value="HJ_Resolv_Hjc"/>
    <property type="match status" value="1"/>
</dbReference>
<proteinExistence type="inferred from homology"/>
<protein>
    <recommendedName>
        <fullName evidence="11">Crossover junction endodeoxyribonuclease Hjc</fullName>
        <shortName evidence="11">Hjc</shortName>
        <ecNumber evidence="11">3.1.21.10</ecNumber>
    </recommendedName>
    <alternativeName>
        <fullName evidence="11">Holliday junction resolvase Hjc</fullName>
    </alternativeName>
</protein>
<dbReference type="InterPro" id="IPR011335">
    <property type="entry name" value="Restrct_endonuc-II-like"/>
</dbReference>
<organism evidence="12 13">
    <name type="scientific">Fervidicoccus fontis (strain DSM 19380 / JCM 18336 / VKM B-2539 / Kam940)</name>
    <dbReference type="NCBI Taxonomy" id="1163730"/>
    <lineage>
        <taxon>Archaea</taxon>
        <taxon>Thermoproteota</taxon>
        <taxon>Thermoprotei</taxon>
        <taxon>Fervidicoccales</taxon>
        <taxon>Fervidicoccaceae</taxon>
        <taxon>Fervidicoccus</taxon>
    </lineage>
</organism>
<dbReference type="EC" id="3.1.21.10" evidence="11"/>
<evidence type="ECO:0000256" key="2">
    <source>
        <dbReference type="ARBA" id="ARBA00022723"/>
    </source>
</evidence>
<reference evidence="13" key="1">
    <citation type="submission" date="2012-03" db="EMBL/GenBank/DDBJ databases">
        <title>Fervidicoccus fontis complete genome analysis confirms its distinct phylogenetic position and predicts its environmental function.</title>
        <authorList>
            <person name="Lebedinsky A.V."/>
            <person name="Mardanov A.V."/>
            <person name="Gumerov V.M."/>
            <person name="Beletsky A.V."/>
            <person name="Kublanov I.V."/>
            <person name="Perevalova A.A."/>
            <person name="Bonch-Osmolovskaya E.A."/>
            <person name="Ravin N.V."/>
            <person name="Skryabin K.G."/>
        </authorList>
    </citation>
    <scope>NUCLEOTIDE SEQUENCE [LARGE SCALE GENOMIC DNA]</scope>
    <source>
        <strain evidence="13">DSM 19380 / VKM B-2539 / Kam940</strain>
    </source>
</reference>
<evidence type="ECO:0000256" key="6">
    <source>
        <dbReference type="ARBA" id="ARBA00022842"/>
    </source>
</evidence>
<dbReference type="KEGG" id="ffo:FFONT_1137"/>
<name>I0A2B8_FERFK</name>
<dbReference type="GO" id="GO:0008821">
    <property type="term" value="F:crossover junction DNA endonuclease activity"/>
    <property type="evidence" value="ECO:0007669"/>
    <property type="project" value="UniProtKB-UniRule"/>
</dbReference>
<keyword evidence="7 11" id="KW-0238">DNA-binding</keyword>
<comment type="similarity">
    <text evidence="11">Belongs to the Holliday junction resolvase Hjc family.</text>
</comment>
<comment type="catalytic activity">
    <reaction evidence="10 11">
        <text>Endonucleolytic cleavage at a junction such as a reciprocal single-stranded crossover between two homologous DNA duplexes (Holliday junction).</text>
        <dbReference type="EC" id="3.1.21.10"/>
    </reaction>
</comment>
<feature type="binding site" evidence="11">
    <location>
        <position position="19"/>
    </location>
    <ligand>
        <name>Mg(2+)</name>
        <dbReference type="ChEBI" id="CHEBI:18420"/>
    </ligand>
</feature>
<comment type="cofactor">
    <cofactor evidence="11">
        <name>Mg(2+)</name>
        <dbReference type="ChEBI" id="CHEBI:18420"/>
    </cofactor>
    <text evidence="11">Binds 1 Mg(2+) ion per subunit.</text>
</comment>
<evidence type="ECO:0000256" key="8">
    <source>
        <dbReference type="ARBA" id="ARBA00023172"/>
    </source>
</evidence>
<keyword evidence="13" id="KW-1185">Reference proteome</keyword>
<dbReference type="GO" id="GO:0006310">
    <property type="term" value="P:DNA recombination"/>
    <property type="evidence" value="ECO:0007669"/>
    <property type="project" value="UniProtKB-UniRule"/>
</dbReference>
<dbReference type="eggNOG" id="arCOG00919">
    <property type="taxonomic scope" value="Archaea"/>
</dbReference>
<evidence type="ECO:0000256" key="1">
    <source>
        <dbReference type="ARBA" id="ARBA00022722"/>
    </source>
</evidence>
<dbReference type="EMBL" id="CP003423">
    <property type="protein sequence ID" value="AFH43125.1"/>
    <property type="molecule type" value="Genomic_DNA"/>
</dbReference>
<evidence type="ECO:0000256" key="5">
    <source>
        <dbReference type="ARBA" id="ARBA00022801"/>
    </source>
</evidence>
<dbReference type="GO" id="GO:0000287">
    <property type="term" value="F:magnesium ion binding"/>
    <property type="evidence" value="ECO:0007669"/>
    <property type="project" value="UniProtKB-UniRule"/>
</dbReference>
<dbReference type="PANTHER" id="PTHR39651:SF1">
    <property type="entry name" value="HOLLIDAY JUNCTION RESOLVASE HJC"/>
    <property type="match status" value="1"/>
</dbReference>
<keyword evidence="1 11" id="KW-0540">Nuclease</keyword>
<sequence>MKKMDIEKRKNRIRGFQKERDLVRKLWEMGFATIRAPASGAKAKKTYQPDIIAAKNNRIFVIEVKTRRATDTVYVDSFQVSKLKEWSSRAGSNARCFIAVYFDRKIGWKFVPLEKAEVTKDGNIKVTKDLASNSLSLDDLNNLTK</sequence>
<gene>
    <name evidence="11" type="primary">hjc</name>
    <name evidence="12" type="ordered locus">FFONT_1137</name>
</gene>
<keyword evidence="3 11" id="KW-0255">Endonuclease</keyword>
<evidence type="ECO:0000256" key="3">
    <source>
        <dbReference type="ARBA" id="ARBA00022759"/>
    </source>
</evidence>
<dbReference type="InterPro" id="IPR011856">
    <property type="entry name" value="tRNA_endonuc-like_dom_sf"/>
</dbReference>
<evidence type="ECO:0000313" key="12">
    <source>
        <dbReference type="EMBL" id="AFH43125.1"/>
    </source>
</evidence>
<keyword evidence="5 11" id="KW-0378">Hydrolase</keyword>